<evidence type="ECO:0000313" key="1">
    <source>
        <dbReference type="EMBL" id="BCI05789.1"/>
    </source>
</evidence>
<gene>
    <name evidence="1" type="ORF">SEL4445_P20015</name>
    <name evidence="2" type="ORF">SEL4567_P20030</name>
</gene>
<protein>
    <submittedName>
        <fullName evidence="2">Uncharacterized protein</fullName>
    </submittedName>
</protein>
<reference evidence="1" key="1">
    <citation type="submission" date="2020-07" db="EMBL/GenBank/DDBJ databases">
        <title>complete genome sequences of Salmonella enterica subsp. enterica serovar 4,[5],12:i:- str. L-4445.</title>
        <authorList>
            <person name="Sekizuka T."/>
            <person name="Arai N."/>
            <person name="Akiba M."/>
            <person name="Kuroda M."/>
        </authorList>
    </citation>
    <scope>NUCLEOTIDE SEQUENCE</scope>
    <source>
        <plasmid evidence="1">pSAL4445-2</plasmid>
    </source>
</reference>
<keyword evidence="2" id="KW-0614">Plasmid</keyword>
<name>A0A8D5IG07_SALET</name>
<dbReference type="AlphaFoldDB" id="A0A8D5IG07"/>
<sequence length="127" mass="14496">MKMNIYKSIKYISILLLFVLFVGVGQLGQFFNSNYDVRKYALESWAGEDKERQDQVSVFIQACLIGQKANKESFKKEMELKQEGILHEPTIAICAKKYGYTELYEVVNNADTVLQSAAWPLSMVADL</sequence>
<dbReference type="EMBL" id="AP023302">
    <property type="protein sequence ID" value="BCI05789.1"/>
    <property type="molecule type" value="Genomic_DNA"/>
</dbReference>
<evidence type="ECO:0000313" key="2">
    <source>
        <dbReference type="EMBL" id="BCI20041.1"/>
    </source>
</evidence>
<dbReference type="EMBL" id="AP023308">
    <property type="protein sequence ID" value="BCI20041.1"/>
    <property type="molecule type" value="Genomic_DNA"/>
</dbReference>
<organism evidence="2">
    <name type="scientific">Salmonella enterica subsp. enterica serovar 4,[5],12:i:-</name>
    <dbReference type="NCBI Taxonomy" id="440524"/>
    <lineage>
        <taxon>Bacteria</taxon>
        <taxon>Pseudomonadati</taxon>
        <taxon>Pseudomonadota</taxon>
        <taxon>Gammaproteobacteria</taxon>
        <taxon>Enterobacterales</taxon>
        <taxon>Enterobacteriaceae</taxon>
        <taxon>Salmonella</taxon>
    </lineage>
</organism>
<geneLocation type="plasmid" evidence="2">
    <name>pSAL4567-2</name>
</geneLocation>
<proteinExistence type="predicted"/>
<reference evidence="2" key="2">
    <citation type="submission" date="2020-07" db="EMBL/GenBank/DDBJ databases">
        <title>complete genome sequences of Salmonella enterica subsp. enterica serovar 4,[5],12:i:- str. L-4567.</title>
        <authorList>
            <person name="Sekizuka T."/>
            <person name="Arai N."/>
            <person name="Akiba M."/>
            <person name="Kuroda M."/>
        </authorList>
    </citation>
    <scope>NUCLEOTIDE SEQUENCE</scope>
    <source>
        <plasmid evidence="2">pSAL4567-2</plasmid>
    </source>
</reference>
<dbReference type="RefSeq" id="WP_221056297.1">
    <property type="nucleotide sequence ID" value="NZ_AP023302.1"/>
</dbReference>
<accession>A0A8D5IG07</accession>
<geneLocation type="plasmid" evidence="1">
    <name>pSAL4445-2</name>
</geneLocation>